<evidence type="ECO:0008006" key="3">
    <source>
        <dbReference type="Google" id="ProtNLM"/>
    </source>
</evidence>
<organism evidence="1 2">
    <name type="scientific">Shewanella holmiensis</name>
    <dbReference type="NCBI Taxonomy" id="2952222"/>
    <lineage>
        <taxon>Bacteria</taxon>
        <taxon>Pseudomonadati</taxon>
        <taxon>Pseudomonadota</taxon>
        <taxon>Gammaproteobacteria</taxon>
        <taxon>Alteromonadales</taxon>
        <taxon>Shewanellaceae</taxon>
        <taxon>Shewanella</taxon>
    </lineage>
</organism>
<comment type="caution">
    <text evidence="1">The sequence shown here is derived from an EMBL/GenBank/DDBJ whole genome shotgun (WGS) entry which is preliminary data.</text>
</comment>
<gene>
    <name evidence="1" type="ORF">NE535_18260</name>
</gene>
<proteinExistence type="predicted"/>
<accession>A0A9X2WQE1</accession>
<dbReference type="AlphaFoldDB" id="A0A9X2WQE1"/>
<evidence type="ECO:0000313" key="1">
    <source>
        <dbReference type="EMBL" id="MCT7943701.1"/>
    </source>
</evidence>
<evidence type="ECO:0000313" key="2">
    <source>
        <dbReference type="Proteomes" id="UP001155546"/>
    </source>
</evidence>
<dbReference type="Proteomes" id="UP001155546">
    <property type="component" value="Unassembled WGS sequence"/>
</dbReference>
<dbReference type="EMBL" id="JAMTCD010000043">
    <property type="protein sequence ID" value="MCT7943701.1"/>
    <property type="molecule type" value="Genomic_DNA"/>
</dbReference>
<keyword evidence="2" id="KW-1185">Reference proteome</keyword>
<protein>
    <recommendedName>
        <fullName evidence="3">GNAT family N-acetyltransferase</fullName>
    </recommendedName>
</protein>
<reference evidence="1" key="1">
    <citation type="journal article" date="2023" name="Int. J. Syst. Evol. Microbiol.">
        <title>&lt;i&gt;Shewanella septentrionalis&lt;/i&gt; sp. nov. and &lt;i&gt;Shewanella holmiensis&lt;/i&gt; sp. nov., isolated from Baltic Sea water and sediments.</title>
        <authorList>
            <person name="Martin-Rodriguez A.J."/>
            <person name="Thorell K."/>
            <person name="Joffre E."/>
            <person name="Jensie-Markopoulos S."/>
            <person name="Moore E.R.B."/>
            <person name="Sjoling A."/>
        </authorList>
    </citation>
    <scope>NUCLEOTIDE SEQUENCE</scope>
    <source>
        <strain evidence="1">SP1S2-7</strain>
    </source>
</reference>
<sequence length="98" mass="11380">MEIVEAKQTDLESFFDYLKSQLLDNASDDSPLFLPIAKQHCQVSEQLRAKFQDGFRFEFGQLGWRKLWLAKDINGLICGHIAYSIYLQKTLNTVPKLR</sequence>
<dbReference type="RefSeq" id="WP_261299990.1">
    <property type="nucleotide sequence ID" value="NZ_JAMTCD010000043.1"/>
</dbReference>
<name>A0A9X2WQE1_9GAMM</name>